<accession>A0ABT9BRR2</accession>
<evidence type="ECO:0000256" key="3">
    <source>
        <dbReference type="ARBA" id="ARBA00022729"/>
    </source>
</evidence>
<dbReference type="InterPro" id="IPR013783">
    <property type="entry name" value="Ig-like_fold"/>
</dbReference>
<keyword evidence="2" id="KW-0964">Secreted</keyword>
<feature type="transmembrane region" description="Helical" evidence="5">
    <location>
        <begin position="672"/>
        <end position="692"/>
    </location>
</feature>
<name>A0ABT9BRR2_9MICO</name>
<dbReference type="Proteomes" id="UP001241072">
    <property type="component" value="Unassembled WGS sequence"/>
</dbReference>
<keyword evidence="3 6" id="KW-0732">Signal</keyword>
<evidence type="ECO:0000259" key="7">
    <source>
        <dbReference type="PROSITE" id="PS50847"/>
    </source>
</evidence>
<organism evidence="8 9">
    <name type="scientific">Antiquaquibacter soli</name>
    <dbReference type="NCBI Taxonomy" id="3064523"/>
    <lineage>
        <taxon>Bacteria</taxon>
        <taxon>Bacillati</taxon>
        <taxon>Actinomycetota</taxon>
        <taxon>Actinomycetes</taxon>
        <taxon>Micrococcales</taxon>
        <taxon>Microbacteriaceae</taxon>
        <taxon>Antiquaquibacter</taxon>
    </lineage>
</organism>
<protein>
    <recommendedName>
        <fullName evidence="7">Gram-positive cocci surface proteins LPxTG domain-containing protein</fullName>
    </recommendedName>
</protein>
<proteinExistence type="predicted"/>
<evidence type="ECO:0000313" key="9">
    <source>
        <dbReference type="Proteomes" id="UP001241072"/>
    </source>
</evidence>
<feature type="domain" description="Gram-positive cocci surface proteins LPxTG" evidence="7">
    <location>
        <begin position="665"/>
        <end position="698"/>
    </location>
</feature>
<feature type="signal peptide" evidence="6">
    <location>
        <begin position="1"/>
        <end position="26"/>
    </location>
</feature>
<dbReference type="RefSeq" id="WP_305004123.1">
    <property type="nucleotide sequence ID" value="NZ_JAUQUB010000008.1"/>
</dbReference>
<keyword evidence="5" id="KW-0472">Membrane</keyword>
<keyword evidence="5" id="KW-1133">Transmembrane helix</keyword>
<keyword evidence="5" id="KW-0812">Transmembrane</keyword>
<sequence length="698" mass="71737">MHRPALLSAAAVAVALAVVPVAPALAASGILVVTGTTVGITDETSATFHYEFIDSTDTGDDVTCSLDGGPWQACPDGYTVTGLSDGDHTMLFASPTTNGATAVWTVDDAGPVVQIEPLPQYINAVPNVEFTVTDRTGIRRIWCEDLQTGSSGPYWSSGDCDSPSIVNTGLDGPHTYTVTATDTWWQEGGDSITYFLDRVLPEVSITSDPGTESGAEAQFEFEGADVDSEGTIVPPYQSGIDRFECALDDAERAECVSPLVLDGLTDGEHTVTVWAIDRAGNETADERTWTADASAPVISIDEVEPFLTHAPASISWTVDDPTATLECEYAFENADEAVNTSGACAASPQVLSDVEGRYSFTVDARDAVGNTASLSRSFVVDRTSPVVSLTATPPAVSGSASGSLSFTAGEGRHDPWVSGVARFVCVLDGTIVDPCASPFEFSGLGDGEHEFGVIAVDNAGNTSDSVGHDWLVDTVPPTVEIESAPAEFTNEASASIVFTVVDTGSGIQSQSCSADGDSVPCSSPISLSGLAEGEHEVVISVTDNAGLTASATATWTVDTVAPVVEFTRAPLTSGASATFEFRSTDASPVGLPIAVAAAPLAMFECSLDGGAFDECASPLELTGLAAGGHELSVRATDAAGNSGEAAVHEWVVQLPAAAPADPRPLASTGSGIPVGGIVAAGVLTVLGGVLLARRTRRA</sequence>
<keyword evidence="9" id="KW-1185">Reference proteome</keyword>
<feature type="chain" id="PRO_5047453511" description="Gram-positive cocci surface proteins LPxTG domain-containing protein" evidence="6">
    <location>
        <begin position="27"/>
        <end position="698"/>
    </location>
</feature>
<evidence type="ECO:0000256" key="1">
    <source>
        <dbReference type="ARBA" id="ARBA00022512"/>
    </source>
</evidence>
<dbReference type="PANTHER" id="PTHR34677">
    <property type="match status" value="1"/>
</dbReference>
<evidence type="ECO:0000256" key="5">
    <source>
        <dbReference type="SAM" id="Phobius"/>
    </source>
</evidence>
<evidence type="ECO:0000313" key="8">
    <source>
        <dbReference type="EMBL" id="MDO7883697.1"/>
    </source>
</evidence>
<comment type="caution">
    <text evidence="8">The sequence shown here is derived from an EMBL/GenBank/DDBJ whole genome shotgun (WGS) entry which is preliminary data.</text>
</comment>
<evidence type="ECO:0000256" key="6">
    <source>
        <dbReference type="SAM" id="SignalP"/>
    </source>
</evidence>
<evidence type="ECO:0000256" key="2">
    <source>
        <dbReference type="ARBA" id="ARBA00022525"/>
    </source>
</evidence>
<dbReference type="PANTHER" id="PTHR34677:SF3">
    <property type="entry name" value="BACTERIAL IG-LIKE DOMAIN-CONTAINING PROTEIN"/>
    <property type="match status" value="1"/>
</dbReference>
<dbReference type="EMBL" id="JAUQUB010000008">
    <property type="protein sequence ID" value="MDO7883697.1"/>
    <property type="molecule type" value="Genomic_DNA"/>
</dbReference>
<gene>
    <name evidence="8" type="ORF">Q5716_15800</name>
</gene>
<evidence type="ECO:0000256" key="4">
    <source>
        <dbReference type="ARBA" id="ARBA00023088"/>
    </source>
</evidence>
<reference evidence="8 9" key="1">
    <citation type="submission" date="2023-07" db="EMBL/GenBank/DDBJ databases">
        <title>Protaetiibacter sp. nov WY-16 isolated from soil.</title>
        <authorList>
            <person name="Liu B."/>
            <person name="Wan Y."/>
        </authorList>
    </citation>
    <scope>NUCLEOTIDE SEQUENCE [LARGE SCALE GENOMIC DNA]</scope>
    <source>
        <strain evidence="8 9">WY-16</strain>
    </source>
</reference>
<dbReference type="Gene3D" id="2.60.40.10">
    <property type="entry name" value="Immunoglobulins"/>
    <property type="match status" value="2"/>
</dbReference>
<dbReference type="PROSITE" id="PS50847">
    <property type="entry name" value="GRAM_POS_ANCHORING"/>
    <property type="match status" value="1"/>
</dbReference>
<keyword evidence="4" id="KW-0572">Peptidoglycan-anchor</keyword>
<dbReference type="InterPro" id="IPR019931">
    <property type="entry name" value="LPXTG_anchor"/>
</dbReference>
<keyword evidence="1" id="KW-0134">Cell wall</keyword>